<reference evidence="1 2" key="1">
    <citation type="submission" date="2024-07" db="EMBL/GenBank/DDBJ databases">
        <authorList>
            <person name="Akdeniz Z."/>
        </authorList>
    </citation>
    <scope>NUCLEOTIDE SEQUENCE [LARGE SCALE GENOMIC DNA]</scope>
</reference>
<accession>A0ABP1LRV3</accession>
<name>A0ABP1LRV3_9EUKA</name>
<keyword evidence="2" id="KW-1185">Reference proteome</keyword>
<evidence type="ECO:0000313" key="1">
    <source>
        <dbReference type="EMBL" id="CAL6091310.1"/>
    </source>
</evidence>
<organism evidence="1 2">
    <name type="scientific">Hexamita inflata</name>
    <dbReference type="NCBI Taxonomy" id="28002"/>
    <lineage>
        <taxon>Eukaryota</taxon>
        <taxon>Metamonada</taxon>
        <taxon>Diplomonadida</taxon>
        <taxon>Hexamitidae</taxon>
        <taxon>Hexamitinae</taxon>
        <taxon>Hexamita</taxon>
    </lineage>
</organism>
<gene>
    <name evidence="1" type="ORF">HINF_LOCUS65724</name>
</gene>
<dbReference type="Proteomes" id="UP001642409">
    <property type="component" value="Unassembled WGS sequence"/>
</dbReference>
<sequence length="203" mass="23759">MPFLESNKLADVNRVTFNCENITLLTETIHLRKAASEESEYSSLNNMVVAFYVEGLYQHILFQKLWSFFIIKWSDTNFQFLNFGNTKQWQQSLNQQSLIQSFSTVIENLPLDQNFRQVGTGTYLRKMSLNRWQRDGSVRMAMHVKTVNARPWEKTVGICQISRQTALGTGDSYKHQRQHAWVVYSVEVEAFSEKSFIFPLRQN</sequence>
<proteinExistence type="predicted"/>
<comment type="caution">
    <text evidence="1">The sequence shown here is derived from an EMBL/GenBank/DDBJ whole genome shotgun (WGS) entry which is preliminary data.</text>
</comment>
<dbReference type="EMBL" id="CAXDID020000435">
    <property type="protein sequence ID" value="CAL6091310.1"/>
    <property type="molecule type" value="Genomic_DNA"/>
</dbReference>
<protein>
    <submittedName>
        <fullName evidence="1">Hypothetical_protein</fullName>
    </submittedName>
</protein>
<evidence type="ECO:0000313" key="2">
    <source>
        <dbReference type="Proteomes" id="UP001642409"/>
    </source>
</evidence>